<reference evidence="1" key="1">
    <citation type="journal article" date="2023" name="G3 (Bethesda)">
        <title>Whole genome assembly and annotation of the endangered Caribbean coral Acropora cervicornis.</title>
        <authorList>
            <person name="Selwyn J.D."/>
            <person name="Vollmer S.V."/>
        </authorList>
    </citation>
    <scope>NUCLEOTIDE SEQUENCE</scope>
    <source>
        <strain evidence="1">K2</strain>
    </source>
</reference>
<dbReference type="Proteomes" id="UP001249851">
    <property type="component" value="Unassembled WGS sequence"/>
</dbReference>
<reference evidence="1" key="2">
    <citation type="journal article" date="2023" name="Science">
        <title>Genomic signatures of disease resistance in endangered staghorn corals.</title>
        <authorList>
            <person name="Vollmer S.V."/>
            <person name="Selwyn J.D."/>
            <person name="Despard B.A."/>
            <person name="Roesel C.L."/>
        </authorList>
    </citation>
    <scope>NUCLEOTIDE SEQUENCE</scope>
    <source>
        <strain evidence="1">K2</strain>
    </source>
</reference>
<proteinExistence type="predicted"/>
<keyword evidence="2" id="KW-1185">Reference proteome</keyword>
<protein>
    <recommendedName>
        <fullName evidence="3">Tesmin/TSO1-like CXC domain-containing protein</fullName>
    </recommendedName>
</protein>
<organism evidence="1 2">
    <name type="scientific">Acropora cervicornis</name>
    <name type="common">Staghorn coral</name>
    <dbReference type="NCBI Taxonomy" id="6130"/>
    <lineage>
        <taxon>Eukaryota</taxon>
        <taxon>Metazoa</taxon>
        <taxon>Cnidaria</taxon>
        <taxon>Anthozoa</taxon>
        <taxon>Hexacorallia</taxon>
        <taxon>Scleractinia</taxon>
        <taxon>Astrocoeniina</taxon>
        <taxon>Acroporidae</taxon>
        <taxon>Acropora</taxon>
    </lineage>
</organism>
<sequence>MKGLGNPFQGDVKELMNIGTGDCASEEDNTNKKELFALLTSRVPNFQFPENKEVNVTSDEFVVTSRGCSHEEADTRIALHVQHALDKGCKQDSLLQHTLRAVYQSSNWYTSLQSVQMVPSPEGWGWCEMDGTWKPVWMTLPEAAKACLELLKCGCKQGCTGRCKCRKANLPCTGLCPCSGECTNNEH</sequence>
<gene>
    <name evidence="1" type="ORF">P5673_015007</name>
</gene>
<dbReference type="EMBL" id="JARQWQ010000031">
    <property type="protein sequence ID" value="KAK2561655.1"/>
    <property type="molecule type" value="Genomic_DNA"/>
</dbReference>
<evidence type="ECO:0000313" key="2">
    <source>
        <dbReference type="Proteomes" id="UP001249851"/>
    </source>
</evidence>
<name>A0AAD9QIR4_ACRCE</name>
<accession>A0AAD9QIR4</accession>
<evidence type="ECO:0000313" key="1">
    <source>
        <dbReference type="EMBL" id="KAK2561655.1"/>
    </source>
</evidence>
<comment type="caution">
    <text evidence="1">The sequence shown here is derived from an EMBL/GenBank/DDBJ whole genome shotgun (WGS) entry which is preliminary data.</text>
</comment>
<dbReference type="AlphaFoldDB" id="A0AAD9QIR4"/>
<evidence type="ECO:0008006" key="3">
    <source>
        <dbReference type="Google" id="ProtNLM"/>
    </source>
</evidence>